<dbReference type="PANTHER" id="PTHR43405">
    <property type="entry name" value="GLYCOSYL HYDROLASE DIGH"/>
    <property type="match status" value="1"/>
</dbReference>
<evidence type="ECO:0000259" key="2">
    <source>
        <dbReference type="Pfam" id="PF02638"/>
    </source>
</evidence>
<keyword evidence="4" id="KW-1185">Reference proteome</keyword>
<organism evidence="3 4">
    <name type="scientific">Usitatibacter palustris</name>
    <dbReference type="NCBI Taxonomy" id="2732487"/>
    <lineage>
        <taxon>Bacteria</taxon>
        <taxon>Pseudomonadati</taxon>
        <taxon>Pseudomonadota</taxon>
        <taxon>Betaproteobacteria</taxon>
        <taxon>Nitrosomonadales</taxon>
        <taxon>Usitatibacteraceae</taxon>
        <taxon>Usitatibacter</taxon>
    </lineage>
</organism>
<dbReference type="Proteomes" id="UP000503096">
    <property type="component" value="Chromosome"/>
</dbReference>
<dbReference type="RefSeq" id="WP_171164829.1">
    <property type="nucleotide sequence ID" value="NZ_CP053073.1"/>
</dbReference>
<dbReference type="FunCoup" id="A0A6M4HC00">
    <property type="interactions" value="53"/>
</dbReference>
<evidence type="ECO:0000313" key="4">
    <source>
        <dbReference type="Proteomes" id="UP000503096"/>
    </source>
</evidence>
<name>A0A6M4HC00_9PROT</name>
<dbReference type="InterPro" id="IPR003790">
    <property type="entry name" value="GHL10"/>
</dbReference>
<sequence length="506" mass="56184">MVHQGLKLLAFAAVLHLAGCATPRVDDGPPPAPREFRAAWVASVANIDWPSKPGLPVATQKEEIVRIVERAHRLGLNALIVQVRPAADALYASALEPWSEYLTGTQGVAPDPYYDPLALWIAEAHRRGIELHAWFNPYRAKHRTGKSALAATHLANTSPELVKSYGEYLWMDPGEPEAARRTLEVIADVVRRYDVDGVHIDDYFYPYPETAPGGGDIEFPDEPAFVGYRLTGGTLAREDWRRDNVNQLVERINATVHREKSWVRFGVSPFGIGKPERRPAGVVGFSQYDKLYADVELWLARGWMDYLAPQLYWAIDSPGQSFGVLLDYWTAANTAGRHMWPGFFTSRIDATEKSWTVDEIANQIATVRSRNVPGQIHFSMAALMENRKGIGDRLAQANATPALVPATPWLDNTPPMPPDMRVRAAPGDAESILLENASPAPERSWLLAIWMRHGAAWTFRVVPATDREFRIAVRSNGAPLEAIVVSAVSRLGIESTRVSVPLLQPR</sequence>
<proteinExistence type="predicted"/>
<keyword evidence="1" id="KW-0732">Signal</keyword>
<dbReference type="Gene3D" id="3.20.20.80">
    <property type="entry name" value="Glycosidases"/>
    <property type="match status" value="1"/>
</dbReference>
<gene>
    <name evidence="3" type="ORF">DSM104440_03430</name>
</gene>
<dbReference type="AlphaFoldDB" id="A0A6M4HC00"/>
<dbReference type="SUPFAM" id="SSF51445">
    <property type="entry name" value="(Trans)glycosidases"/>
    <property type="match status" value="1"/>
</dbReference>
<reference evidence="3 4" key="1">
    <citation type="submission" date="2020-04" db="EMBL/GenBank/DDBJ databases">
        <title>Usitatibacter rugosus gen. nov., sp. nov. and Usitatibacter palustris sp. nov., novel members of Usitatibacteraceae fam. nov. within the order Nitrosomonadales isolated from soil.</title>
        <authorList>
            <person name="Huber K.J."/>
            <person name="Neumann-Schaal M."/>
            <person name="Geppert A."/>
            <person name="Luckner M."/>
            <person name="Wanner G."/>
            <person name="Overmann J."/>
        </authorList>
    </citation>
    <scope>NUCLEOTIDE SEQUENCE [LARGE SCALE GENOMIC DNA]</scope>
    <source>
        <strain evidence="3 4">Swamp67</strain>
    </source>
</reference>
<dbReference type="Pfam" id="PF02638">
    <property type="entry name" value="GHL10"/>
    <property type="match status" value="1"/>
</dbReference>
<dbReference type="InterPro" id="IPR052177">
    <property type="entry name" value="Divisome_Glycosyl_Hydrolase"/>
</dbReference>
<dbReference type="PANTHER" id="PTHR43405:SF1">
    <property type="entry name" value="GLYCOSYL HYDROLASE DIGH"/>
    <property type="match status" value="1"/>
</dbReference>
<dbReference type="EMBL" id="CP053073">
    <property type="protein sequence ID" value="QJR16595.1"/>
    <property type="molecule type" value="Genomic_DNA"/>
</dbReference>
<protein>
    <recommendedName>
        <fullName evidence="2">Glycosyl hydrolase-like 10 domain-containing protein</fullName>
    </recommendedName>
</protein>
<feature type="domain" description="Glycosyl hydrolase-like 10" evidence="2">
    <location>
        <begin position="35"/>
        <end position="333"/>
    </location>
</feature>
<evidence type="ECO:0000256" key="1">
    <source>
        <dbReference type="ARBA" id="ARBA00022729"/>
    </source>
</evidence>
<dbReference type="InterPro" id="IPR017853">
    <property type="entry name" value="GH"/>
</dbReference>
<evidence type="ECO:0000313" key="3">
    <source>
        <dbReference type="EMBL" id="QJR16595.1"/>
    </source>
</evidence>
<dbReference type="InParanoid" id="A0A6M4HC00"/>
<dbReference type="KEGG" id="upl:DSM104440_03430"/>
<accession>A0A6M4HC00</accession>